<dbReference type="EMBL" id="BMAW01042178">
    <property type="protein sequence ID" value="GFS32963.1"/>
    <property type="molecule type" value="Genomic_DNA"/>
</dbReference>
<keyword evidence="2" id="KW-1185">Reference proteome</keyword>
<evidence type="ECO:0000313" key="1">
    <source>
        <dbReference type="EMBL" id="GFS32963.1"/>
    </source>
</evidence>
<proteinExistence type="predicted"/>
<sequence>MRNYLSLDVVSSRRVIRVTFIVNNVDGSMLYFKVTKIAARKLPQSNGDHAIVEWYAAAGVGVWASCFKPDYVSSRPE</sequence>
<name>A0A8X6I6K2_NEPPI</name>
<protein>
    <submittedName>
        <fullName evidence="1">Uncharacterized protein</fullName>
    </submittedName>
</protein>
<accession>A0A8X6I6K2</accession>
<gene>
    <name evidence="1" type="ORF">NPIL_167061</name>
</gene>
<evidence type="ECO:0000313" key="2">
    <source>
        <dbReference type="Proteomes" id="UP000887013"/>
    </source>
</evidence>
<dbReference type="AlphaFoldDB" id="A0A8X6I6K2"/>
<feature type="non-terminal residue" evidence="1">
    <location>
        <position position="1"/>
    </location>
</feature>
<organism evidence="1 2">
    <name type="scientific">Nephila pilipes</name>
    <name type="common">Giant wood spider</name>
    <name type="synonym">Nephila maculata</name>
    <dbReference type="NCBI Taxonomy" id="299642"/>
    <lineage>
        <taxon>Eukaryota</taxon>
        <taxon>Metazoa</taxon>
        <taxon>Ecdysozoa</taxon>
        <taxon>Arthropoda</taxon>
        <taxon>Chelicerata</taxon>
        <taxon>Arachnida</taxon>
        <taxon>Araneae</taxon>
        <taxon>Araneomorphae</taxon>
        <taxon>Entelegynae</taxon>
        <taxon>Araneoidea</taxon>
        <taxon>Nephilidae</taxon>
        <taxon>Nephila</taxon>
    </lineage>
</organism>
<dbReference type="Proteomes" id="UP000887013">
    <property type="component" value="Unassembled WGS sequence"/>
</dbReference>
<reference evidence="1" key="1">
    <citation type="submission" date="2020-08" db="EMBL/GenBank/DDBJ databases">
        <title>Multicomponent nature underlies the extraordinary mechanical properties of spider dragline silk.</title>
        <authorList>
            <person name="Kono N."/>
            <person name="Nakamura H."/>
            <person name="Mori M."/>
            <person name="Yoshida Y."/>
            <person name="Ohtoshi R."/>
            <person name="Malay A.D."/>
            <person name="Moran D.A.P."/>
            <person name="Tomita M."/>
            <person name="Numata K."/>
            <person name="Arakawa K."/>
        </authorList>
    </citation>
    <scope>NUCLEOTIDE SEQUENCE</scope>
</reference>
<comment type="caution">
    <text evidence="1">The sequence shown here is derived from an EMBL/GenBank/DDBJ whole genome shotgun (WGS) entry which is preliminary data.</text>
</comment>